<evidence type="ECO:0000313" key="2">
    <source>
        <dbReference type="Proteomes" id="UP000657918"/>
    </source>
</evidence>
<dbReference type="EMBL" id="JADGMS010000002">
    <property type="protein sequence ID" value="KAF9687587.1"/>
    <property type="molecule type" value="Genomic_DNA"/>
</dbReference>
<name>A0A835TIX7_9ROSI</name>
<dbReference type="OrthoDB" id="5086500at2759"/>
<organism evidence="1 2">
    <name type="scientific">Salix dunnii</name>
    <dbReference type="NCBI Taxonomy" id="1413687"/>
    <lineage>
        <taxon>Eukaryota</taxon>
        <taxon>Viridiplantae</taxon>
        <taxon>Streptophyta</taxon>
        <taxon>Embryophyta</taxon>
        <taxon>Tracheophyta</taxon>
        <taxon>Spermatophyta</taxon>
        <taxon>Magnoliopsida</taxon>
        <taxon>eudicotyledons</taxon>
        <taxon>Gunneridae</taxon>
        <taxon>Pentapetalae</taxon>
        <taxon>rosids</taxon>
        <taxon>fabids</taxon>
        <taxon>Malpighiales</taxon>
        <taxon>Salicaceae</taxon>
        <taxon>Saliceae</taxon>
        <taxon>Salix</taxon>
    </lineage>
</organism>
<dbReference type="PANTHER" id="PTHR48202:SF1">
    <property type="entry name" value="ALPHA_BETA-HYDROLASES SUPERFAMILY PROTEIN"/>
    <property type="match status" value="1"/>
</dbReference>
<dbReference type="AlphaFoldDB" id="A0A835TIX7"/>
<keyword evidence="2" id="KW-1185">Reference proteome</keyword>
<proteinExistence type="predicted"/>
<accession>A0A835TIX7</accession>
<sequence length="200" mass="22421">MGADYFRTMPELARPWRPRKKLKTASSCVILGFHGVAAAVLWQSLRSVLSSANHEVRVGFELRVASLLVDIAEANASRIHVCCSFTPRFHFYVAGLVFQMYAAYSEHHLFNCPHFGSKLADMPWRLGLVHRPVPSIGELRSGSPRLVELNDCIRQLHKKGLVEVLSFCETKLIPFVEGYGGWNLCQSNQPALDLVNLLCV</sequence>
<evidence type="ECO:0000313" key="1">
    <source>
        <dbReference type="EMBL" id="KAF9687587.1"/>
    </source>
</evidence>
<comment type="caution">
    <text evidence="1">The sequence shown here is derived from an EMBL/GenBank/DDBJ whole genome shotgun (WGS) entry which is preliminary data.</text>
</comment>
<gene>
    <name evidence="1" type="ORF">SADUNF_Sadunf02G0108900</name>
</gene>
<dbReference type="Proteomes" id="UP000657918">
    <property type="component" value="Unassembled WGS sequence"/>
</dbReference>
<dbReference type="PANTHER" id="PTHR48202">
    <property type="entry name" value="ALPHA/BETA-HYDROLASES SUPERFAMILY PROTEIN"/>
    <property type="match status" value="1"/>
</dbReference>
<reference evidence="1 2" key="1">
    <citation type="submission" date="2020-10" db="EMBL/GenBank/DDBJ databases">
        <title>Plant Genome Project.</title>
        <authorList>
            <person name="Zhang R.-G."/>
        </authorList>
    </citation>
    <scope>NUCLEOTIDE SEQUENCE [LARGE SCALE GENOMIC DNA]</scope>
    <source>
        <strain evidence="1">FAFU-HL-1</strain>
        <tissue evidence="1">Leaf</tissue>
    </source>
</reference>
<protein>
    <submittedName>
        <fullName evidence="1">Uncharacterized protein</fullName>
    </submittedName>
</protein>